<sequence>MKGKGKVGYLSGTNPVVVRISHL</sequence>
<reference evidence="1" key="1">
    <citation type="submission" date="2018-02" db="EMBL/GenBank/DDBJ databases">
        <title>Rhizophora mucronata_Transcriptome.</title>
        <authorList>
            <person name="Meera S.P."/>
            <person name="Sreeshan A."/>
            <person name="Augustine A."/>
        </authorList>
    </citation>
    <scope>NUCLEOTIDE SEQUENCE</scope>
    <source>
        <tissue evidence="1">Leaf</tissue>
    </source>
</reference>
<proteinExistence type="predicted"/>
<dbReference type="AlphaFoldDB" id="A0A2P2NZB1"/>
<evidence type="ECO:0000313" key="1">
    <source>
        <dbReference type="EMBL" id="MBX47731.1"/>
    </source>
</evidence>
<organism evidence="1">
    <name type="scientific">Rhizophora mucronata</name>
    <name type="common">Asiatic mangrove</name>
    <dbReference type="NCBI Taxonomy" id="61149"/>
    <lineage>
        <taxon>Eukaryota</taxon>
        <taxon>Viridiplantae</taxon>
        <taxon>Streptophyta</taxon>
        <taxon>Embryophyta</taxon>
        <taxon>Tracheophyta</taxon>
        <taxon>Spermatophyta</taxon>
        <taxon>Magnoliopsida</taxon>
        <taxon>eudicotyledons</taxon>
        <taxon>Gunneridae</taxon>
        <taxon>Pentapetalae</taxon>
        <taxon>rosids</taxon>
        <taxon>fabids</taxon>
        <taxon>Malpighiales</taxon>
        <taxon>Rhizophoraceae</taxon>
        <taxon>Rhizophora</taxon>
    </lineage>
</organism>
<dbReference type="EMBL" id="GGEC01067247">
    <property type="protein sequence ID" value="MBX47731.1"/>
    <property type="molecule type" value="Transcribed_RNA"/>
</dbReference>
<accession>A0A2P2NZB1</accession>
<name>A0A2P2NZB1_RHIMU</name>
<protein>
    <submittedName>
        <fullName evidence="1">Uncharacterized protein</fullName>
    </submittedName>
</protein>